<evidence type="ECO:0000313" key="1">
    <source>
        <dbReference type="EMBL" id="VAW39733.1"/>
    </source>
</evidence>
<dbReference type="AlphaFoldDB" id="A0A3B0VHG2"/>
<proteinExistence type="predicted"/>
<protein>
    <submittedName>
        <fullName evidence="1">Uncharacterized protein</fullName>
    </submittedName>
</protein>
<gene>
    <name evidence="1" type="ORF">MNBD_GAMMA01-8</name>
</gene>
<organism evidence="1">
    <name type="scientific">hydrothermal vent metagenome</name>
    <dbReference type="NCBI Taxonomy" id="652676"/>
    <lineage>
        <taxon>unclassified sequences</taxon>
        <taxon>metagenomes</taxon>
        <taxon>ecological metagenomes</taxon>
    </lineage>
</organism>
<reference evidence="1" key="1">
    <citation type="submission" date="2018-06" db="EMBL/GenBank/DDBJ databases">
        <authorList>
            <person name="Zhirakovskaya E."/>
        </authorList>
    </citation>
    <scope>NUCLEOTIDE SEQUENCE</scope>
</reference>
<name>A0A3B0VHG2_9ZZZZ</name>
<sequence length="104" mass="11059">MKKIITLIFVVLLLVGSFAVKSHDLPVSVKLDANTQVALKREAVITVDTNGQVNMNPQGGFASTILTRIGKDGKLETFCTSSADDAKRFLAGGAVKPSIEEALQ</sequence>
<accession>A0A3B0VHG2</accession>
<dbReference type="EMBL" id="UOEW01000243">
    <property type="protein sequence ID" value="VAW39733.1"/>
    <property type="molecule type" value="Genomic_DNA"/>
</dbReference>